<dbReference type="EMBL" id="LHXK01000058">
    <property type="protein sequence ID" value="KXA89062.1"/>
    <property type="molecule type" value="Genomic_DNA"/>
</dbReference>
<gene>
    <name evidence="2" type="ORF">AKJ61_03655</name>
</gene>
<keyword evidence="3" id="KW-1185">Reference proteome</keyword>
<feature type="region of interest" description="Disordered" evidence="1">
    <location>
        <begin position="47"/>
        <end position="81"/>
    </location>
</feature>
<evidence type="ECO:0000313" key="3">
    <source>
        <dbReference type="Proteomes" id="UP000070184"/>
    </source>
</evidence>
<evidence type="ECO:0000313" key="2">
    <source>
        <dbReference type="EMBL" id="KXA89062.1"/>
    </source>
</evidence>
<dbReference type="AlphaFoldDB" id="A0A133U4E4"/>
<feature type="compositionally biased region" description="Basic and acidic residues" evidence="1">
    <location>
        <begin position="1"/>
        <end position="12"/>
    </location>
</feature>
<proteinExistence type="predicted"/>
<dbReference type="Proteomes" id="UP000070184">
    <property type="component" value="Unassembled WGS sequence"/>
</dbReference>
<sequence>MGFEGRGSRWEMGKGSPQSAPSSRGYRVLERSERIGEKGIQVERVRVERYGREKSVRERGTGDGNGRRGSPLPFHSPDGGY</sequence>
<reference evidence="2 3" key="1">
    <citation type="journal article" date="2016" name="Sci. Rep.">
        <title>Metabolic traits of an uncultured archaeal lineage -MSBL1- from brine pools of the Red Sea.</title>
        <authorList>
            <person name="Mwirichia R."/>
            <person name="Alam I."/>
            <person name="Rashid M."/>
            <person name="Vinu M."/>
            <person name="Ba-Alawi W."/>
            <person name="Anthony Kamau A."/>
            <person name="Kamanda Ngugi D."/>
            <person name="Goker M."/>
            <person name="Klenk H.P."/>
            <person name="Bajic V."/>
            <person name="Stingl U."/>
        </authorList>
    </citation>
    <scope>NUCLEOTIDE SEQUENCE [LARGE SCALE GENOMIC DNA]</scope>
    <source>
        <strain evidence="2">SCGC-AAA259B11</strain>
    </source>
</reference>
<protein>
    <submittedName>
        <fullName evidence="2">Uncharacterized protein</fullName>
    </submittedName>
</protein>
<organism evidence="2 3">
    <name type="scientific">candidate division MSBL1 archaeon SCGC-AAA259B11</name>
    <dbReference type="NCBI Taxonomy" id="1698260"/>
    <lineage>
        <taxon>Archaea</taxon>
        <taxon>Methanobacteriati</taxon>
        <taxon>Methanobacteriota</taxon>
        <taxon>candidate division MSBL1</taxon>
    </lineage>
</organism>
<name>A0A133U4E4_9EURY</name>
<feature type="compositionally biased region" description="Basic and acidic residues" evidence="1">
    <location>
        <begin position="47"/>
        <end position="61"/>
    </location>
</feature>
<feature type="region of interest" description="Disordered" evidence="1">
    <location>
        <begin position="1"/>
        <end position="28"/>
    </location>
</feature>
<accession>A0A133U4E4</accession>
<comment type="caution">
    <text evidence="2">The sequence shown here is derived from an EMBL/GenBank/DDBJ whole genome shotgun (WGS) entry which is preliminary data.</text>
</comment>
<evidence type="ECO:0000256" key="1">
    <source>
        <dbReference type="SAM" id="MobiDB-lite"/>
    </source>
</evidence>